<dbReference type="InterPro" id="IPR046538">
    <property type="entry name" value="DUF6603"/>
</dbReference>
<dbReference type="EMBL" id="CP012673">
    <property type="protein sequence ID" value="AUX42390.1"/>
    <property type="molecule type" value="Genomic_DNA"/>
</dbReference>
<accession>A0A2L0ESZ0</accession>
<gene>
    <name evidence="2" type="primary">ompR</name>
    <name evidence="2" type="ORF">SOCE26_038210</name>
</gene>
<evidence type="ECO:0000313" key="3">
    <source>
        <dbReference type="Proteomes" id="UP000238348"/>
    </source>
</evidence>
<dbReference type="Pfam" id="PF20248">
    <property type="entry name" value="DUF6603"/>
    <property type="match status" value="1"/>
</dbReference>
<dbReference type="RefSeq" id="WP_104981214.1">
    <property type="nucleotide sequence ID" value="NZ_CP012673.1"/>
</dbReference>
<protein>
    <submittedName>
        <fullName evidence="2">Transcriptional regulator</fullName>
    </submittedName>
</protein>
<name>A0A2L0ESZ0_SORCE</name>
<feature type="domain" description="DUF6603" evidence="1">
    <location>
        <begin position="327"/>
        <end position="823"/>
    </location>
</feature>
<dbReference type="OrthoDB" id="535891at2"/>
<evidence type="ECO:0000259" key="1">
    <source>
        <dbReference type="Pfam" id="PF20248"/>
    </source>
</evidence>
<reference evidence="2 3" key="1">
    <citation type="submission" date="2015-09" db="EMBL/GenBank/DDBJ databases">
        <title>Sorangium comparison.</title>
        <authorList>
            <person name="Zaburannyi N."/>
            <person name="Bunk B."/>
            <person name="Overmann J."/>
            <person name="Mueller R."/>
        </authorList>
    </citation>
    <scope>NUCLEOTIDE SEQUENCE [LARGE SCALE GENOMIC DNA]</scope>
    <source>
        <strain evidence="2 3">So ce26</strain>
    </source>
</reference>
<organism evidence="2 3">
    <name type="scientific">Sorangium cellulosum</name>
    <name type="common">Polyangium cellulosum</name>
    <dbReference type="NCBI Taxonomy" id="56"/>
    <lineage>
        <taxon>Bacteria</taxon>
        <taxon>Pseudomonadati</taxon>
        <taxon>Myxococcota</taxon>
        <taxon>Polyangia</taxon>
        <taxon>Polyangiales</taxon>
        <taxon>Polyangiaceae</taxon>
        <taxon>Sorangium</taxon>
    </lineage>
</organism>
<sequence length="1024" mass="109173">MALDIVIGEDDLASIRTLREALAAQFQVDFFPGFLGTLDEQVPLQSATFYANTQKNQYEIAFAIGIKVSEDNEGEAQHLILGMNIVIKPDKNTGGKRPAEYGGKIDVPVSDDVRLTFEGQFTSKMGDMYIAQLNVTGEPAIPLHALFGGVAPGLAALIPEELEIPLGGNVVAVLTGRVGSGLGSRILVGVGFHAGVNLGQLPLVGLYFEDGKAQADFTLELLATTHDWTHKELKALNGVLEELESPFMIRPSSSSAQDLTRGAHLVGYAAFGDIRQTWYTPLRPRTGSWNPFLAAAPGRALGRGRAPRSAPDDALVTVGQNGAWIDVQRAVGPVHFARLGLTYGDGAAELVPEIVLSVGPLRLLLNGVSVRLPLPGGDPELRLDGFGLAYENDALRVGGAFLRSERDGFEEYAGMAALELRLKASGGKPPASIGLAAIGAYAYVEDKPSLFLYATLKYPLGGPPFFFVTGLSAGFGYGRSLEDPRLEDVARFPLVAQAMDGTGDDDTDDPGVVAAGQLRELSRYIKIAPDAGFLAIGVKFTSFKMLEGFALLTAELGDRFELGLLGLTRLEVPFGVPEPLVVLETALQARFAPSEGTLLVQGQLTDASYLLSPSCRLTGGFAFATWFAGEKAGDFVFTIGGYHPSFKVPKHYPTVPRVGFDLRLGSTLSLRGEAYMALCAHAVMAGGSFAADFEAGPAWASFRMGADFLICWKPYCYDVHLRQHFKFGLGPLSASLGAELHVWGPDLGGYAKLKVFLFSVTVRFGNRDAFGPTPIEWPEFRASLLPADEEVCSIAVAEGLMRQVKTVTGEALWVVNPKDVALTIDSVIPIKEAYHPGENSPARGNAGFGVAPMGVSAGNLRSELRVSIWRDGVDVERDKFKLTAVQRRAPAAVWGEPRMSGDRLRFPDVNGPQFVEGALSGLRIEPAQPPKGGDTDDVAVRLLLFEPGDVLGDHTFAALPAFRAAGGEDPERREAIQRSIAGHAGRDALLAALGFDPAADVALDADIAGTFVLAPQVKDTSAAA</sequence>
<evidence type="ECO:0000313" key="2">
    <source>
        <dbReference type="EMBL" id="AUX42390.1"/>
    </source>
</evidence>
<proteinExistence type="predicted"/>
<dbReference type="Proteomes" id="UP000238348">
    <property type="component" value="Chromosome"/>
</dbReference>
<dbReference type="AlphaFoldDB" id="A0A2L0ESZ0"/>